<evidence type="ECO:0000256" key="1">
    <source>
        <dbReference type="ARBA" id="ARBA00022679"/>
    </source>
</evidence>
<evidence type="ECO:0000313" key="5">
    <source>
        <dbReference type="Proteomes" id="UP000569951"/>
    </source>
</evidence>
<dbReference type="GO" id="GO:0005840">
    <property type="term" value="C:ribosome"/>
    <property type="evidence" value="ECO:0007669"/>
    <property type="project" value="UniProtKB-KW"/>
</dbReference>
<dbReference type="GO" id="GO:0016747">
    <property type="term" value="F:acyltransferase activity, transferring groups other than amino-acyl groups"/>
    <property type="evidence" value="ECO:0007669"/>
    <property type="project" value="InterPro"/>
</dbReference>
<gene>
    <name evidence="4" type="ORF">HNR42_001622</name>
</gene>
<dbReference type="Proteomes" id="UP000569951">
    <property type="component" value="Unassembled WGS sequence"/>
</dbReference>
<dbReference type="InterPro" id="IPR016181">
    <property type="entry name" value="Acyl_CoA_acyltransferase"/>
</dbReference>
<dbReference type="Gene3D" id="3.40.630.30">
    <property type="match status" value="1"/>
</dbReference>
<keyword evidence="4" id="KW-0689">Ribosomal protein</keyword>
<keyword evidence="5" id="KW-1185">Reference proteome</keyword>
<dbReference type="PANTHER" id="PTHR43877">
    <property type="entry name" value="AMINOALKYLPHOSPHONATE N-ACETYLTRANSFERASE-RELATED-RELATED"/>
    <property type="match status" value="1"/>
</dbReference>
<evidence type="ECO:0000313" key="4">
    <source>
        <dbReference type="EMBL" id="MBB6098197.1"/>
    </source>
</evidence>
<proteinExistence type="predicted"/>
<keyword evidence="2" id="KW-0012">Acyltransferase</keyword>
<comment type="caution">
    <text evidence="4">The sequence shown here is derived from an EMBL/GenBank/DDBJ whole genome shotgun (WGS) entry which is preliminary data.</text>
</comment>
<accession>A0A841HXR2</accession>
<name>A0A841HXR2_9DEIO</name>
<feature type="domain" description="N-acetyltransferase" evidence="3">
    <location>
        <begin position="1"/>
        <end position="168"/>
    </location>
</feature>
<dbReference type="EMBL" id="JACHHG010000005">
    <property type="protein sequence ID" value="MBB6098197.1"/>
    <property type="molecule type" value="Genomic_DNA"/>
</dbReference>
<dbReference type="RefSeq" id="WP_183986382.1">
    <property type="nucleotide sequence ID" value="NZ_JACHHG010000005.1"/>
</dbReference>
<organism evidence="4 5">
    <name type="scientific">Deinobacterium chartae</name>
    <dbReference type="NCBI Taxonomy" id="521158"/>
    <lineage>
        <taxon>Bacteria</taxon>
        <taxon>Thermotogati</taxon>
        <taxon>Deinococcota</taxon>
        <taxon>Deinococci</taxon>
        <taxon>Deinococcales</taxon>
        <taxon>Deinococcaceae</taxon>
        <taxon>Deinobacterium</taxon>
    </lineage>
</organism>
<keyword evidence="1" id="KW-0808">Transferase</keyword>
<sequence length="168" mass="18211">MLIRPLNAHDADSFWHLRLEALTREPGAFGASAESHRETTPQDAAARLEARPGESFTLGAFLGDELVGTAGLLRSGGLKERHKAGVWGVYVRAEASGRGAGRALMTDLLERATGLAGLEQVTLTVAVTQQAARALYRSLGFEVWGLEPRALKVSGVYVDEEHMVRFLR</sequence>
<dbReference type="InterPro" id="IPR000182">
    <property type="entry name" value="GNAT_dom"/>
</dbReference>
<dbReference type="AlphaFoldDB" id="A0A841HXR2"/>
<protein>
    <submittedName>
        <fullName evidence="4">Ribosomal protein S18 acetylase RimI-like enzyme</fullName>
    </submittedName>
</protein>
<reference evidence="4 5" key="1">
    <citation type="submission" date="2020-08" db="EMBL/GenBank/DDBJ databases">
        <title>Genomic Encyclopedia of Type Strains, Phase IV (KMG-IV): sequencing the most valuable type-strain genomes for metagenomic binning, comparative biology and taxonomic classification.</title>
        <authorList>
            <person name="Goeker M."/>
        </authorList>
    </citation>
    <scope>NUCLEOTIDE SEQUENCE [LARGE SCALE GENOMIC DNA]</scope>
    <source>
        <strain evidence="4 5">DSM 21458</strain>
    </source>
</reference>
<dbReference type="InterPro" id="IPR050832">
    <property type="entry name" value="Bact_Acetyltransf"/>
</dbReference>
<keyword evidence="4" id="KW-0687">Ribonucleoprotein</keyword>
<dbReference type="SUPFAM" id="SSF55729">
    <property type="entry name" value="Acyl-CoA N-acyltransferases (Nat)"/>
    <property type="match status" value="1"/>
</dbReference>
<evidence type="ECO:0000259" key="3">
    <source>
        <dbReference type="PROSITE" id="PS51186"/>
    </source>
</evidence>
<dbReference type="Pfam" id="PF00583">
    <property type="entry name" value="Acetyltransf_1"/>
    <property type="match status" value="1"/>
</dbReference>
<dbReference type="PROSITE" id="PS51186">
    <property type="entry name" value="GNAT"/>
    <property type="match status" value="1"/>
</dbReference>
<dbReference type="CDD" id="cd04301">
    <property type="entry name" value="NAT_SF"/>
    <property type="match status" value="1"/>
</dbReference>
<evidence type="ECO:0000256" key="2">
    <source>
        <dbReference type="ARBA" id="ARBA00023315"/>
    </source>
</evidence>